<keyword evidence="1" id="KW-0732">Signal</keyword>
<name>A0ABP3GQP8_9ALTE</name>
<accession>A0ABP3GQP8</accession>
<sequence>MKTFAMTIGVACATLSGTALAAQMVYDIDGLARHTDYADGPLEAAATHNDNARDAQVYLYRRHARSSCSSAAFYAADDGTYLASARLVTIAPAVDIAQGRFPDTALEVDKVLQVSCTDEAGQAYLVQHKIASVPKIDWLAEVVPAGEFVQVNQGYSYHSAIEYDGSLSVDNRTRQGHCQVTQDRGVALGLFNGQSGKSHFHADVFVTHKVVANNQPVLLQSVECTNPAGTTKLLKVWDLTNEQRIDLIEDIKIIR</sequence>
<feature type="chain" id="PRO_5046849890" evidence="1">
    <location>
        <begin position="22"/>
        <end position="255"/>
    </location>
</feature>
<reference evidence="3" key="1">
    <citation type="journal article" date="2019" name="Int. J. Syst. Evol. Microbiol.">
        <title>The Global Catalogue of Microorganisms (GCM) 10K type strain sequencing project: providing services to taxonomists for standard genome sequencing and annotation.</title>
        <authorList>
            <consortium name="The Broad Institute Genomics Platform"/>
            <consortium name="The Broad Institute Genome Sequencing Center for Infectious Disease"/>
            <person name="Wu L."/>
            <person name="Ma J."/>
        </authorList>
    </citation>
    <scope>NUCLEOTIDE SEQUENCE [LARGE SCALE GENOMIC DNA]</scope>
    <source>
        <strain evidence="3">JCM 13378</strain>
    </source>
</reference>
<dbReference type="RefSeq" id="WP_102794971.1">
    <property type="nucleotide sequence ID" value="NZ_BAAAEI010000006.1"/>
</dbReference>
<dbReference type="Proteomes" id="UP001501757">
    <property type="component" value="Unassembled WGS sequence"/>
</dbReference>
<protein>
    <submittedName>
        <fullName evidence="2">Uncharacterized protein</fullName>
    </submittedName>
</protein>
<proteinExistence type="predicted"/>
<comment type="caution">
    <text evidence="2">The sequence shown here is derived from an EMBL/GenBank/DDBJ whole genome shotgun (WGS) entry which is preliminary data.</text>
</comment>
<keyword evidence="3" id="KW-1185">Reference proteome</keyword>
<evidence type="ECO:0000313" key="3">
    <source>
        <dbReference type="Proteomes" id="UP001501757"/>
    </source>
</evidence>
<evidence type="ECO:0000256" key="1">
    <source>
        <dbReference type="SAM" id="SignalP"/>
    </source>
</evidence>
<dbReference type="EMBL" id="BAAAEI010000006">
    <property type="protein sequence ID" value="GAA0349304.1"/>
    <property type="molecule type" value="Genomic_DNA"/>
</dbReference>
<organism evidence="2 3">
    <name type="scientific">Bowmanella denitrificans</name>
    <dbReference type="NCBI Taxonomy" id="366582"/>
    <lineage>
        <taxon>Bacteria</taxon>
        <taxon>Pseudomonadati</taxon>
        <taxon>Pseudomonadota</taxon>
        <taxon>Gammaproteobacteria</taxon>
        <taxon>Alteromonadales</taxon>
        <taxon>Alteromonadaceae</taxon>
        <taxon>Bowmanella</taxon>
    </lineage>
</organism>
<gene>
    <name evidence="2" type="ORF">GCM10009092_12110</name>
</gene>
<feature type="signal peptide" evidence="1">
    <location>
        <begin position="1"/>
        <end position="21"/>
    </location>
</feature>
<evidence type="ECO:0000313" key="2">
    <source>
        <dbReference type="EMBL" id="GAA0349304.1"/>
    </source>
</evidence>